<keyword evidence="3" id="KW-0333">Golgi apparatus</keyword>
<dbReference type="InterPro" id="IPR024869">
    <property type="entry name" value="FAM20"/>
</dbReference>
<feature type="binding site" evidence="7">
    <location>
        <position position="213"/>
    </location>
    <ligand>
        <name>ATP</name>
        <dbReference type="ChEBI" id="CHEBI:30616"/>
    </ligand>
</feature>
<evidence type="ECO:0000256" key="5">
    <source>
        <dbReference type="ARBA" id="ARBA00023180"/>
    </source>
</evidence>
<keyword evidence="5" id="KW-0325">Glycoprotein</keyword>
<dbReference type="GO" id="GO:0016773">
    <property type="term" value="F:phosphotransferase activity, alcohol group as acceptor"/>
    <property type="evidence" value="ECO:0007669"/>
    <property type="project" value="TreeGrafter"/>
</dbReference>
<dbReference type="OrthoDB" id="8583677at2759"/>
<comment type="subcellular location">
    <subcellularLocation>
        <location evidence="1">Golgi apparatus</location>
    </subcellularLocation>
</comment>
<keyword evidence="4" id="KW-1015">Disulfide bond</keyword>
<feature type="binding site" evidence="7">
    <location>
        <position position="390"/>
    </location>
    <ligand>
        <name>ATP</name>
        <dbReference type="ChEBI" id="CHEBI:30616"/>
    </ligand>
</feature>
<dbReference type="AlphaFoldDB" id="A0A7J7KP05"/>
<evidence type="ECO:0000256" key="4">
    <source>
        <dbReference type="ARBA" id="ARBA00023157"/>
    </source>
</evidence>
<dbReference type="EMBL" id="VXIV02000201">
    <property type="protein sequence ID" value="KAF6039878.1"/>
    <property type="molecule type" value="Genomic_DNA"/>
</dbReference>
<dbReference type="GO" id="GO:0005524">
    <property type="term" value="F:ATP binding"/>
    <property type="evidence" value="ECO:0007669"/>
    <property type="project" value="UniProtKB-KW"/>
</dbReference>
<feature type="domain" description="FAM20 C-terminal" evidence="9">
    <location>
        <begin position="281"/>
        <end position="500"/>
    </location>
</feature>
<keyword evidence="7" id="KW-0067">ATP-binding</keyword>
<protein>
    <recommendedName>
        <fullName evidence="9">FAM20 C-terminal domain-containing protein</fullName>
    </recommendedName>
</protein>
<dbReference type="Proteomes" id="UP000593567">
    <property type="component" value="Unassembled WGS sequence"/>
</dbReference>
<dbReference type="Pfam" id="PF06702">
    <property type="entry name" value="Fam20C"/>
    <property type="match status" value="1"/>
</dbReference>
<name>A0A7J7KP05_BUGNE</name>
<comment type="cofactor">
    <cofactor evidence="8">
        <name>Mn(2+)</name>
        <dbReference type="ChEBI" id="CHEBI:29035"/>
    </cofactor>
</comment>
<dbReference type="InterPro" id="IPR009581">
    <property type="entry name" value="FAM20_C"/>
</dbReference>
<evidence type="ECO:0000256" key="8">
    <source>
        <dbReference type="PIRSR" id="PIRSR624869-3"/>
    </source>
</evidence>
<gene>
    <name evidence="10" type="ORF">EB796_001801</name>
</gene>
<feature type="binding site" evidence="7">
    <location>
        <position position="197"/>
    </location>
    <ligand>
        <name>ATP</name>
        <dbReference type="ChEBI" id="CHEBI:30616"/>
    </ligand>
</feature>
<feature type="binding site" evidence="7">
    <location>
        <begin position="316"/>
        <end position="319"/>
    </location>
    <ligand>
        <name>ATP</name>
        <dbReference type="ChEBI" id="CHEBI:30616"/>
    </ligand>
</feature>
<feature type="active site" evidence="6">
    <location>
        <position position="385"/>
    </location>
</feature>
<evidence type="ECO:0000313" key="10">
    <source>
        <dbReference type="EMBL" id="KAF6039878.1"/>
    </source>
</evidence>
<proteinExistence type="inferred from homology"/>
<keyword evidence="8" id="KW-0479">Metal-binding</keyword>
<dbReference type="PANTHER" id="PTHR12450:SF22">
    <property type="entry name" value="EXTRACELLULAR SERINE_THREONINE PROTEIN CG31145"/>
    <property type="match status" value="1"/>
</dbReference>
<evidence type="ECO:0000256" key="7">
    <source>
        <dbReference type="PIRSR" id="PIRSR624869-2"/>
    </source>
</evidence>
<keyword evidence="7" id="KW-0547">Nucleotide-binding</keyword>
<keyword evidence="11" id="KW-1185">Reference proteome</keyword>
<feature type="binding site" evidence="7">
    <location>
        <position position="408"/>
    </location>
    <ligand>
        <name>ATP</name>
        <dbReference type="ChEBI" id="CHEBI:30616"/>
    </ligand>
</feature>
<sequence>MLISILNPAANGFNEAGARDRLYKAAGGHLIAPRFLVDKSSWATSNFSSADYQFHDEPARGHKINNVEESVRRKFLFKEKPHLEVDYSKGYINKAFTPRRRDGELFTHEIYQMTPAQLIYHINAYRHKARRAGKRMNIFDDSAVKERGNTLKNWELWYLNISQYEIYRHDDPIIDKLLHNLAMLPVTDSKQLSGGTQLKLKLTYSDDLNGLWKPMRFTRDTETLINHYYFSDYERHTAEIAAFHLDRVFGFRRSPPISGRILNITADIKRYASDRFRKTMFYSPVGNLCFYGKCSYYCDSNHAICGHPDWIEGSVAAFLPEDDFAPREHRRNPWRRSYSRYRKAVWETEPDYCDGVKQTPPFNSGRVLIDLIDLHIFDFIQGNMDRHHYEVYDFPEDWKNDTIPVLLDNGRGWGKMYRDEISILVPLQQCCQVRYSTLQKLILFDEGPYKLSKLLDYSTSKDPLYPILVGGHLPAVDRRVKIILKELQKCISDHGWKKVVIDDGF</sequence>
<reference evidence="10" key="1">
    <citation type="submission" date="2020-06" db="EMBL/GenBank/DDBJ databases">
        <title>Draft genome of Bugula neritina, a colonial animal packing powerful symbionts and potential medicines.</title>
        <authorList>
            <person name="Rayko M."/>
        </authorList>
    </citation>
    <scope>NUCLEOTIDE SEQUENCE [LARGE SCALE GENOMIC DNA]</scope>
    <source>
        <strain evidence="10">Kwan_BN1</strain>
    </source>
</reference>
<accession>A0A7J7KP05</accession>
<dbReference type="GO" id="GO:0046872">
    <property type="term" value="F:metal ion binding"/>
    <property type="evidence" value="ECO:0007669"/>
    <property type="project" value="UniProtKB-KW"/>
</dbReference>
<feature type="binding site" evidence="8">
    <location>
        <position position="408"/>
    </location>
    <ligand>
        <name>Mn(2+)</name>
        <dbReference type="ChEBI" id="CHEBI:29035"/>
    </ligand>
</feature>
<comment type="similarity">
    <text evidence="2">Belongs to the FAM20 family.</text>
</comment>
<organism evidence="10 11">
    <name type="scientific">Bugula neritina</name>
    <name type="common">Brown bryozoan</name>
    <name type="synonym">Sertularia neritina</name>
    <dbReference type="NCBI Taxonomy" id="10212"/>
    <lineage>
        <taxon>Eukaryota</taxon>
        <taxon>Metazoa</taxon>
        <taxon>Spiralia</taxon>
        <taxon>Lophotrochozoa</taxon>
        <taxon>Bryozoa</taxon>
        <taxon>Gymnolaemata</taxon>
        <taxon>Cheilostomatida</taxon>
        <taxon>Flustrina</taxon>
        <taxon>Buguloidea</taxon>
        <taxon>Bugulidae</taxon>
        <taxon>Bugula</taxon>
    </lineage>
</organism>
<evidence type="ECO:0000313" key="11">
    <source>
        <dbReference type="Proteomes" id="UP000593567"/>
    </source>
</evidence>
<feature type="binding site" evidence="8">
    <location>
        <position position="234"/>
    </location>
    <ligand>
        <name>Mn(2+)</name>
        <dbReference type="ChEBI" id="CHEBI:29035"/>
    </ligand>
</feature>
<evidence type="ECO:0000256" key="6">
    <source>
        <dbReference type="PIRSR" id="PIRSR624869-1"/>
    </source>
</evidence>
<dbReference type="GO" id="GO:0005794">
    <property type="term" value="C:Golgi apparatus"/>
    <property type="evidence" value="ECO:0007669"/>
    <property type="project" value="UniProtKB-SubCell"/>
</dbReference>
<feature type="binding site" evidence="7">
    <location>
        <position position="234"/>
    </location>
    <ligand>
        <name>ATP</name>
        <dbReference type="ChEBI" id="CHEBI:30616"/>
    </ligand>
</feature>
<keyword evidence="8" id="KW-0464">Manganese</keyword>
<dbReference type="PANTHER" id="PTHR12450">
    <property type="entry name" value="DENTIN MATRIX PROTEIN 4 PROTEIN FAM20"/>
    <property type="match status" value="1"/>
</dbReference>
<evidence type="ECO:0000256" key="3">
    <source>
        <dbReference type="ARBA" id="ARBA00023034"/>
    </source>
</evidence>
<evidence type="ECO:0000256" key="2">
    <source>
        <dbReference type="ARBA" id="ARBA00006557"/>
    </source>
</evidence>
<evidence type="ECO:0000259" key="9">
    <source>
        <dbReference type="Pfam" id="PF06702"/>
    </source>
</evidence>
<dbReference type="CDD" id="cd10314">
    <property type="entry name" value="FAM20_C"/>
    <property type="match status" value="1"/>
</dbReference>
<evidence type="ECO:0000256" key="1">
    <source>
        <dbReference type="ARBA" id="ARBA00004555"/>
    </source>
</evidence>
<comment type="caution">
    <text evidence="10">The sequence shown here is derived from an EMBL/GenBank/DDBJ whole genome shotgun (WGS) entry which is preliminary data.</text>
</comment>